<dbReference type="EMBL" id="GBXM01078913">
    <property type="protein sequence ID" value="JAH29664.1"/>
    <property type="molecule type" value="Transcribed_RNA"/>
</dbReference>
<organism evidence="1">
    <name type="scientific">Anguilla anguilla</name>
    <name type="common">European freshwater eel</name>
    <name type="synonym">Muraena anguilla</name>
    <dbReference type="NCBI Taxonomy" id="7936"/>
    <lineage>
        <taxon>Eukaryota</taxon>
        <taxon>Metazoa</taxon>
        <taxon>Chordata</taxon>
        <taxon>Craniata</taxon>
        <taxon>Vertebrata</taxon>
        <taxon>Euteleostomi</taxon>
        <taxon>Actinopterygii</taxon>
        <taxon>Neopterygii</taxon>
        <taxon>Teleostei</taxon>
        <taxon>Anguilliformes</taxon>
        <taxon>Anguillidae</taxon>
        <taxon>Anguilla</taxon>
    </lineage>
</organism>
<evidence type="ECO:0000313" key="1">
    <source>
        <dbReference type="EMBL" id="JAH29664.1"/>
    </source>
</evidence>
<proteinExistence type="predicted"/>
<protein>
    <submittedName>
        <fullName evidence="1">Uncharacterized protein</fullName>
    </submittedName>
</protein>
<reference evidence="1" key="2">
    <citation type="journal article" date="2015" name="Fish Shellfish Immunol.">
        <title>Early steps in the European eel (Anguilla anguilla)-Vibrio vulnificus interaction in the gills: Role of the RtxA13 toxin.</title>
        <authorList>
            <person name="Callol A."/>
            <person name="Pajuelo D."/>
            <person name="Ebbesson L."/>
            <person name="Teles M."/>
            <person name="MacKenzie S."/>
            <person name="Amaro C."/>
        </authorList>
    </citation>
    <scope>NUCLEOTIDE SEQUENCE</scope>
</reference>
<name>A0A0E9RKN1_ANGAN</name>
<accession>A0A0E9RKN1</accession>
<dbReference type="AlphaFoldDB" id="A0A0E9RKN1"/>
<sequence>MLFNNFTRNTLKALGRKYLWNLALNSTDFYFFSSEEKKITFCRTTKHI</sequence>
<reference evidence="1" key="1">
    <citation type="submission" date="2014-11" db="EMBL/GenBank/DDBJ databases">
        <authorList>
            <person name="Amaro Gonzalez C."/>
        </authorList>
    </citation>
    <scope>NUCLEOTIDE SEQUENCE</scope>
</reference>